<gene>
    <name evidence="2" type="ORF">GJW-30_1_02553</name>
</gene>
<dbReference type="InterPro" id="IPR021529">
    <property type="entry name" value="DUF2798"/>
</dbReference>
<dbReference type="RefSeq" id="WP_172887587.1">
    <property type="nucleotide sequence ID" value="NZ_AP014946.1"/>
</dbReference>
<keyword evidence="1" id="KW-0472">Membrane</keyword>
<sequence length="77" mass="8443">MLPIPRRYSHFVFGVIQSGLTSLIAAGIASLPVVTAGDYLRHWALSWLIAWVTMLPIVLLAAPAIRALATAMTREER</sequence>
<keyword evidence="1" id="KW-0812">Transmembrane</keyword>
<dbReference type="Pfam" id="PF11391">
    <property type="entry name" value="DUF2798"/>
    <property type="match status" value="1"/>
</dbReference>
<keyword evidence="1" id="KW-1133">Transmembrane helix</keyword>
<evidence type="ECO:0008006" key="4">
    <source>
        <dbReference type="Google" id="ProtNLM"/>
    </source>
</evidence>
<dbReference type="EMBL" id="AP014946">
    <property type="protein sequence ID" value="BAT60018.1"/>
    <property type="molecule type" value="Genomic_DNA"/>
</dbReference>
<reference evidence="2 3" key="1">
    <citation type="submission" date="2015-08" db="EMBL/GenBank/DDBJ databases">
        <title>Investigation of the bacterial diversity of lava forest soil.</title>
        <authorList>
            <person name="Lee J.S."/>
        </authorList>
    </citation>
    <scope>NUCLEOTIDE SEQUENCE [LARGE SCALE GENOMIC DNA]</scope>
    <source>
        <strain evidence="2 3">GJW-30</strain>
    </source>
</reference>
<feature type="transmembrane region" description="Helical" evidence="1">
    <location>
        <begin position="12"/>
        <end position="33"/>
    </location>
</feature>
<evidence type="ECO:0000313" key="3">
    <source>
        <dbReference type="Proteomes" id="UP000236884"/>
    </source>
</evidence>
<organism evidence="2 3">
    <name type="scientific">Variibacter gotjawalensis</name>
    <dbReference type="NCBI Taxonomy" id="1333996"/>
    <lineage>
        <taxon>Bacteria</taxon>
        <taxon>Pseudomonadati</taxon>
        <taxon>Pseudomonadota</taxon>
        <taxon>Alphaproteobacteria</taxon>
        <taxon>Hyphomicrobiales</taxon>
        <taxon>Nitrobacteraceae</taxon>
        <taxon>Variibacter</taxon>
    </lineage>
</organism>
<name>A0A0S3PVT0_9BRAD</name>
<accession>A0A0S3PVT0</accession>
<proteinExistence type="predicted"/>
<dbReference type="KEGG" id="vgo:GJW-30_1_02553"/>
<dbReference type="AlphaFoldDB" id="A0A0S3PVT0"/>
<dbReference type="Proteomes" id="UP000236884">
    <property type="component" value="Chromosome"/>
</dbReference>
<protein>
    <recommendedName>
        <fullName evidence="4">GNAT family acetyltransferase</fullName>
    </recommendedName>
</protein>
<evidence type="ECO:0000313" key="2">
    <source>
        <dbReference type="EMBL" id="BAT60018.1"/>
    </source>
</evidence>
<evidence type="ECO:0000256" key="1">
    <source>
        <dbReference type="SAM" id="Phobius"/>
    </source>
</evidence>
<feature type="transmembrane region" description="Helical" evidence="1">
    <location>
        <begin position="45"/>
        <end position="69"/>
    </location>
</feature>
<keyword evidence="3" id="KW-1185">Reference proteome</keyword>